<evidence type="ECO:0000313" key="4">
    <source>
        <dbReference type="EMBL" id="JAE06907.1"/>
    </source>
</evidence>
<keyword evidence="3" id="KW-0472">Membrane</keyword>
<dbReference type="EMBL" id="GBRH01190989">
    <property type="protein sequence ID" value="JAE06907.1"/>
    <property type="molecule type" value="Transcribed_RNA"/>
</dbReference>
<protein>
    <submittedName>
        <fullName evidence="4">Uncharacterized protein</fullName>
    </submittedName>
</protein>
<dbReference type="GO" id="GO:0052745">
    <property type="term" value="F:inositol phosphate phosphatase activity"/>
    <property type="evidence" value="ECO:0007669"/>
    <property type="project" value="TreeGrafter"/>
</dbReference>
<reference evidence="4" key="1">
    <citation type="submission" date="2014-09" db="EMBL/GenBank/DDBJ databases">
        <authorList>
            <person name="Magalhaes I.L.F."/>
            <person name="Oliveira U."/>
            <person name="Santos F.R."/>
            <person name="Vidigal T.H.D.A."/>
            <person name="Brescovit A.D."/>
            <person name="Santos A.J."/>
        </authorList>
    </citation>
    <scope>NUCLEOTIDE SEQUENCE</scope>
    <source>
        <tissue evidence="4">Shoot tissue taken approximately 20 cm above the soil surface</tissue>
    </source>
</reference>
<reference evidence="4" key="2">
    <citation type="journal article" date="2015" name="Data Brief">
        <title>Shoot transcriptome of the giant reed, Arundo donax.</title>
        <authorList>
            <person name="Barrero R.A."/>
            <person name="Guerrero F.D."/>
            <person name="Moolhuijzen P."/>
            <person name="Goolsby J.A."/>
            <person name="Tidwell J."/>
            <person name="Bellgard S.E."/>
            <person name="Bellgard M.I."/>
        </authorList>
    </citation>
    <scope>NUCLEOTIDE SEQUENCE</scope>
    <source>
        <tissue evidence="4">Shoot tissue taken approximately 20 cm above the soil surface</tissue>
    </source>
</reference>
<dbReference type="GO" id="GO:0003993">
    <property type="term" value="F:acid phosphatase activity"/>
    <property type="evidence" value="ECO:0007669"/>
    <property type="project" value="TreeGrafter"/>
</dbReference>
<dbReference type="GO" id="GO:0016020">
    <property type="term" value="C:membrane"/>
    <property type="evidence" value="ECO:0007669"/>
    <property type="project" value="UniProtKB-SubCell"/>
</dbReference>
<dbReference type="InterPro" id="IPR029033">
    <property type="entry name" value="His_PPase_superfam"/>
</dbReference>
<evidence type="ECO:0000256" key="1">
    <source>
        <dbReference type="ARBA" id="ARBA00004370"/>
    </source>
</evidence>
<comment type="subcellular location">
    <subcellularLocation>
        <location evidence="1">Membrane</location>
    </subcellularLocation>
</comment>
<dbReference type="PANTHER" id="PTHR20963:SF8">
    <property type="entry name" value="MULTIPLE INOSITOL POLYPHOSPHATE PHOSPHATASE 1"/>
    <property type="match status" value="1"/>
</dbReference>
<keyword evidence="2" id="KW-0732">Signal</keyword>
<sequence>MPPQGRNWKGSVVAPFAGNNMLVLYQCAGKVSDHSTTSGGQNNSYFIQVLHNEDPVSMPGCGNKDFCPFEEFKEKIVKPHLKHDYDMICKIKPPVEEPASFSSKVSNFFTGLFSQKGYRVVTAEGVKTEL</sequence>
<organism evidence="4">
    <name type="scientific">Arundo donax</name>
    <name type="common">Giant reed</name>
    <name type="synonym">Donax arundinaceus</name>
    <dbReference type="NCBI Taxonomy" id="35708"/>
    <lineage>
        <taxon>Eukaryota</taxon>
        <taxon>Viridiplantae</taxon>
        <taxon>Streptophyta</taxon>
        <taxon>Embryophyta</taxon>
        <taxon>Tracheophyta</taxon>
        <taxon>Spermatophyta</taxon>
        <taxon>Magnoliopsida</taxon>
        <taxon>Liliopsida</taxon>
        <taxon>Poales</taxon>
        <taxon>Poaceae</taxon>
        <taxon>PACMAD clade</taxon>
        <taxon>Arundinoideae</taxon>
        <taxon>Arundineae</taxon>
        <taxon>Arundo</taxon>
    </lineage>
</organism>
<proteinExistence type="predicted"/>
<evidence type="ECO:0000256" key="2">
    <source>
        <dbReference type="ARBA" id="ARBA00022729"/>
    </source>
</evidence>
<dbReference type="SUPFAM" id="SSF53254">
    <property type="entry name" value="Phosphoglycerate mutase-like"/>
    <property type="match status" value="1"/>
</dbReference>
<evidence type="ECO:0000256" key="3">
    <source>
        <dbReference type="ARBA" id="ARBA00023136"/>
    </source>
</evidence>
<dbReference type="PANTHER" id="PTHR20963">
    <property type="entry name" value="MULTIPLE INOSITOL POLYPHOSPHATE PHOSPHATASE-RELATED"/>
    <property type="match status" value="1"/>
</dbReference>
<name>A0A0A9F3I8_ARUDO</name>
<dbReference type="Gene3D" id="3.40.50.1240">
    <property type="entry name" value="Phosphoglycerate mutase-like"/>
    <property type="match status" value="1"/>
</dbReference>
<dbReference type="AlphaFoldDB" id="A0A0A9F3I8"/>
<accession>A0A0A9F3I8</accession>